<gene>
    <name evidence="2" type="ORF">A6J39_002765</name>
</gene>
<name>A0AAX0WSZ8_9GAMM</name>
<keyword evidence="3" id="KW-1185">Reference proteome</keyword>
<comment type="caution">
    <text evidence="2">The sequence shown here is derived from an EMBL/GenBank/DDBJ whole genome shotgun (WGS) entry which is preliminary data.</text>
</comment>
<dbReference type="GeneID" id="98064584"/>
<dbReference type="EMBL" id="NBTX02000004">
    <property type="protein sequence ID" value="PNL60214.1"/>
    <property type="molecule type" value="Genomic_DNA"/>
</dbReference>
<feature type="transmembrane region" description="Helical" evidence="1">
    <location>
        <begin position="196"/>
        <end position="213"/>
    </location>
</feature>
<dbReference type="AlphaFoldDB" id="A0AAX0WSZ8"/>
<keyword evidence="1" id="KW-0812">Transmembrane</keyword>
<keyword evidence="1" id="KW-1133">Transmembrane helix</keyword>
<accession>A0AAX0WSZ8</accession>
<sequence length="328" mass="38433">MFLNSEDKELIRNALNFHFCTAKTQKEKKLQLKTVYKILDTILNHLEKIPLQEEASFTEAVFCCLNELKQDEAVRSSYFFLINEEQIKDPLKMLSKTRRGLVNGFNQTIVQREITRYFLVNLMEYVRNNLPISERNTQLLHSLQKRITVISCNIEIANIKYVLSWLNEMNNMSLRYKSHILKSTNLFFSVFPKVSLLYPLTYFGALFSFIYSFRSPAQWMTRLLFDVLRFATFSDDFQVITERVGYVSLITLFSFGIGYLGNRLLSPIINELEDTRISEERILQAVVESFPPNDVQMNFGDERFILSVKQNLVSSLNLSERVIQQLNF</sequence>
<evidence type="ECO:0000256" key="1">
    <source>
        <dbReference type="SAM" id="Phobius"/>
    </source>
</evidence>
<keyword evidence="1" id="KW-0472">Membrane</keyword>
<reference evidence="2" key="1">
    <citation type="submission" date="2017-12" db="EMBL/GenBank/DDBJ databases">
        <title>FDA dAtabase for Regulatory Grade micrObial Sequences (FDA-ARGOS): Supporting development and validation of Infectious Disease Dx tests.</title>
        <authorList>
            <person name="Kerrigan L."/>
            <person name="Tallon L.J."/>
            <person name="Sadzewicz L."/>
            <person name="Sengamalay N."/>
            <person name="Ott S."/>
            <person name="Godinez A."/>
            <person name="Nagaraj S."/>
            <person name="Vavikolanu K."/>
            <person name="Vyas G."/>
            <person name="Nadendla S."/>
            <person name="Aluvathingal J."/>
            <person name="Sichtig H."/>
        </authorList>
    </citation>
    <scope>NUCLEOTIDE SEQUENCE [LARGE SCALE GENOMIC DNA]</scope>
    <source>
        <strain evidence="2">FDAARGOS_200</strain>
    </source>
</reference>
<evidence type="ECO:0000313" key="3">
    <source>
        <dbReference type="Proteomes" id="UP000192511"/>
    </source>
</evidence>
<dbReference type="Proteomes" id="UP000192511">
    <property type="component" value="Unassembled WGS sequence"/>
</dbReference>
<proteinExistence type="predicted"/>
<protein>
    <submittedName>
        <fullName evidence="2">Uncharacterized protein</fullName>
    </submittedName>
</protein>
<dbReference type="RefSeq" id="WP_019233957.1">
    <property type="nucleotide sequence ID" value="NZ_CAAAHR010000005.1"/>
</dbReference>
<evidence type="ECO:0000313" key="2">
    <source>
        <dbReference type="EMBL" id="PNL60214.1"/>
    </source>
</evidence>
<organism evidence="2 3">
    <name type="scientific">Legionella anisa</name>
    <dbReference type="NCBI Taxonomy" id="28082"/>
    <lineage>
        <taxon>Bacteria</taxon>
        <taxon>Pseudomonadati</taxon>
        <taxon>Pseudomonadota</taxon>
        <taxon>Gammaproteobacteria</taxon>
        <taxon>Legionellales</taxon>
        <taxon>Legionellaceae</taxon>
        <taxon>Legionella</taxon>
    </lineage>
</organism>